<dbReference type="GO" id="GO:0004674">
    <property type="term" value="F:protein serine/threonine kinase activity"/>
    <property type="evidence" value="ECO:0007669"/>
    <property type="project" value="UniProtKB-KW"/>
</dbReference>
<dbReference type="OrthoDB" id="2158884at2759"/>
<accession>A0A9N8WQF7</accession>
<dbReference type="InterPro" id="IPR036872">
    <property type="entry name" value="CH_dom_sf"/>
</dbReference>
<dbReference type="InterPro" id="IPR011009">
    <property type="entry name" value="Kinase-like_dom_sf"/>
</dbReference>
<dbReference type="Gene3D" id="1.10.418.10">
    <property type="entry name" value="Calponin-like domain"/>
    <property type="match status" value="1"/>
</dbReference>
<dbReference type="SUPFAM" id="SSF47576">
    <property type="entry name" value="Calponin-homology domain, CH-domain"/>
    <property type="match status" value="1"/>
</dbReference>
<dbReference type="InterPro" id="IPR008271">
    <property type="entry name" value="Ser/Thr_kinase_AS"/>
</dbReference>
<keyword evidence="2" id="KW-0547">Nucleotide-binding</keyword>
<evidence type="ECO:0000313" key="5">
    <source>
        <dbReference type="EMBL" id="CAG8495145.1"/>
    </source>
</evidence>
<dbReference type="InterPro" id="IPR000719">
    <property type="entry name" value="Prot_kinase_dom"/>
</dbReference>
<evidence type="ECO:0000256" key="1">
    <source>
        <dbReference type="ARBA" id="ARBA00022527"/>
    </source>
</evidence>
<name>A0A9N8WQF7_9GLOM</name>
<dbReference type="SMART" id="SM00220">
    <property type="entry name" value="S_TKc"/>
    <property type="match status" value="1"/>
</dbReference>
<dbReference type="PROSITE" id="PS50011">
    <property type="entry name" value="PROTEIN_KINASE_DOM"/>
    <property type="match status" value="1"/>
</dbReference>
<keyword evidence="1" id="KW-0808">Transferase</keyword>
<evidence type="ECO:0000259" key="4">
    <source>
        <dbReference type="PROSITE" id="PS50011"/>
    </source>
</evidence>
<evidence type="ECO:0000256" key="3">
    <source>
        <dbReference type="ARBA" id="ARBA00022840"/>
    </source>
</evidence>
<dbReference type="Gene3D" id="1.10.510.10">
    <property type="entry name" value="Transferase(Phosphotransferase) domain 1"/>
    <property type="match status" value="2"/>
</dbReference>
<dbReference type="PANTHER" id="PTHR24055">
    <property type="entry name" value="MITOGEN-ACTIVATED PROTEIN KINASE"/>
    <property type="match status" value="1"/>
</dbReference>
<dbReference type="Pfam" id="PF00069">
    <property type="entry name" value="Pkinase"/>
    <property type="match status" value="2"/>
</dbReference>
<evidence type="ECO:0000256" key="2">
    <source>
        <dbReference type="ARBA" id="ARBA00022741"/>
    </source>
</evidence>
<dbReference type="GO" id="GO:0005524">
    <property type="term" value="F:ATP binding"/>
    <property type="evidence" value="ECO:0007669"/>
    <property type="project" value="UniProtKB-KW"/>
</dbReference>
<comment type="caution">
    <text evidence="5">The sequence shown here is derived from an EMBL/GenBank/DDBJ whole genome shotgun (WGS) entry which is preliminary data.</text>
</comment>
<evidence type="ECO:0000313" key="6">
    <source>
        <dbReference type="Proteomes" id="UP000789572"/>
    </source>
</evidence>
<dbReference type="Proteomes" id="UP000789572">
    <property type="component" value="Unassembled WGS sequence"/>
</dbReference>
<keyword evidence="3" id="KW-0067">ATP-binding</keyword>
<proteinExistence type="predicted"/>
<feature type="domain" description="Protein kinase" evidence="4">
    <location>
        <begin position="46"/>
        <end position="398"/>
    </location>
</feature>
<protein>
    <submittedName>
        <fullName evidence="5">3481_t:CDS:1</fullName>
    </submittedName>
</protein>
<gene>
    <name evidence="5" type="ORF">POCULU_LOCUS2281</name>
</gene>
<dbReference type="EMBL" id="CAJVPJ010000206">
    <property type="protein sequence ID" value="CAG8495145.1"/>
    <property type="molecule type" value="Genomic_DNA"/>
</dbReference>
<feature type="non-terminal residue" evidence="5">
    <location>
        <position position="1"/>
    </location>
</feature>
<keyword evidence="1" id="KW-0418">Kinase</keyword>
<dbReference type="InterPro" id="IPR050117">
    <property type="entry name" value="MAPK"/>
</dbReference>
<dbReference type="SUPFAM" id="SSF56112">
    <property type="entry name" value="Protein kinase-like (PK-like)"/>
    <property type="match status" value="1"/>
</dbReference>
<dbReference type="PROSITE" id="PS00108">
    <property type="entry name" value="PROTEIN_KINASE_ST"/>
    <property type="match status" value="1"/>
</dbReference>
<sequence>DVQLNKVKFGAKHEYEYVANFKVLQTAFDKHKLDKPVFSALAMEDYDVLKELGDGSFGTVIQAKHKHTGQMSLRLLPTHSQVICLLEAFLLPQTRDLHFVFEYMEGNLYQLIKDRKGKKLGQRNVQSIMYQMLQGVYHIHSHGLFHRDLKPENILISTRKRQKVFNTSSKGNDYIKGKRYEILKILGKSTIDVDINERLIQYWDDGKDVCKKEKGKNNWKEDKWNCYDDVDDEDVEYLVKVGDFGLAREIKSRPPYTEYVSTRWYRAPEVLLRSPSYSAPVDLWAVGVIMAEVCTLKPLFPGQSEIDQMFKICEVLGSPTPVDDAVGQIGGMGGGGWKEGVKLAKSKGFCFPDIPPQNIAKRLPRFTSPTFIQLLLHLLRYNPRQRLTALDALLHPYFTESNLHFVPTEITDTVKLSKVGQERKRKTDGFYGLRKLGYGTENKKGAKYSWCKGEELGEREGKEHLDKDVVLIPLSRSLPSFSPLSAMENNRSCLLSLNIDAAHDINLGDYSSYSTS</sequence>
<keyword evidence="6" id="KW-1185">Reference proteome</keyword>
<keyword evidence="1" id="KW-0723">Serine/threonine-protein kinase</keyword>
<reference evidence="5" key="1">
    <citation type="submission" date="2021-06" db="EMBL/GenBank/DDBJ databases">
        <authorList>
            <person name="Kallberg Y."/>
            <person name="Tangrot J."/>
            <person name="Rosling A."/>
        </authorList>
    </citation>
    <scope>NUCLEOTIDE SEQUENCE</scope>
    <source>
        <strain evidence="5">IA702</strain>
    </source>
</reference>
<organism evidence="5 6">
    <name type="scientific">Paraglomus occultum</name>
    <dbReference type="NCBI Taxonomy" id="144539"/>
    <lineage>
        <taxon>Eukaryota</taxon>
        <taxon>Fungi</taxon>
        <taxon>Fungi incertae sedis</taxon>
        <taxon>Mucoromycota</taxon>
        <taxon>Glomeromycotina</taxon>
        <taxon>Glomeromycetes</taxon>
        <taxon>Paraglomerales</taxon>
        <taxon>Paraglomeraceae</taxon>
        <taxon>Paraglomus</taxon>
    </lineage>
</organism>
<dbReference type="AlphaFoldDB" id="A0A9N8WQF7"/>